<evidence type="ECO:0000313" key="2">
    <source>
        <dbReference type="EMBL" id="SVB84286.1"/>
    </source>
</evidence>
<organism evidence="2">
    <name type="scientific">marine metagenome</name>
    <dbReference type="NCBI Taxonomy" id="408172"/>
    <lineage>
        <taxon>unclassified sequences</taxon>
        <taxon>metagenomes</taxon>
        <taxon>ecological metagenomes</taxon>
    </lineage>
</organism>
<name>A0A382HAI7_9ZZZZ</name>
<evidence type="ECO:0008006" key="3">
    <source>
        <dbReference type="Google" id="ProtNLM"/>
    </source>
</evidence>
<protein>
    <recommendedName>
        <fullName evidence="3">Fe2OG dioxygenase domain-containing protein</fullName>
    </recommendedName>
</protein>
<dbReference type="Pfam" id="PF05721">
    <property type="entry name" value="PhyH"/>
    <property type="match status" value="1"/>
</dbReference>
<dbReference type="GO" id="GO:0016491">
    <property type="term" value="F:oxidoreductase activity"/>
    <property type="evidence" value="ECO:0007669"/>
    <property type="project" value="UniProtKB-ARBA"/>
</dbReference>
<feature type="region of interest" description="Disordered" evidence="1">
    <location>
        <begin position="261"/>
        <end position="281"/>
    </location>
</feature>
<gene>
    <name evidence="2" type="ORF">METZ01_LOCUS237140</name>
</gene>
<dbReference type="SUPFAM" id="SSF51197">
    <property type="entry name" value="Clavaminate synthase-like"/>
    <property type="match status" value="1"/>
</dbReference>
<dbReference type="GO" id="GO:0046872">
    <property type="term" value="F:metal ion binding"/>
    <property type="evidence" value="ECO:0007669"/>
    <property type="project" value="UniProtKB-ARBA"/>
</dbReference>
<accession>A0A382HAI7</accession>
<proteinExistence type="predicted"/>
<dbReference type="InterPro" id="IPR008775">
    <property type="entry name" value="Phytyl_CoA_dOase-like"/>
</dbReference>
<sequence>MVTDLGLDKSLLTELFPQPQNAEEWMQYALSEEQVRQFKERGYLHKVRLLNEQQLDALRDQLAEMVDPEHEGREFFYEYHSNESESVDNVLFHALGAWRVRPAFHDILWNPAFRMAAYQLLGAGFRLFHDQLFSKPAKHGSVVAWHQDYSYWTWTTPMAHLTCWMGLDDADTENGCMYYVPDSHHWGLLEKTGLAGDMDAVREVLTPEQVADFDNKIPVEVKAGEAAFHHPLLMHGSYENRSDRKRRATLINVFADGVISNREDDGTNAPGADNYPRVPKGEQMGGEYYPLLLDPDETFGGFADSIPTVNKM</sequence>
<dbReference type="AlphaFoldDB" id="A0A382HAI7"/>
<dbReference type="Gene3D" id="2.60.120.620">
    <property type="entry name" value="q2cbj1_9rhob like domain"/>
    <property type="match status" value="1"/>
</dbReference>
<dbReference type="PANTHER" id="PTHR20883:SF48">
    <property type="entry name" value="ECTOINE DIOXYGENASE"/>
    <property type="match status" value="1"/>
</dbReference>
<dbReference type="PANTHER" id="PTHR20883">
    <property type="entry name" value="PHYTANOYL-COA DIOXYGENASE DOMAIN CONTAINING 1"/>
    <property type="match status" value="1"/>
</dbReference>
<evidence type="ECO:0000256" key="1">
    <source>
        <dbReference type="SAM" id="MobiDB-lite"/>
    </source>
</evidence>
<dbReference type="EMBL" id="UINC01060118">
    <property type="protein sequence ID" value="SVB84286.1"/>
    <property type="molecule type" value="Genomic_DNA"/>
</dbReference>
<reference evidence="2" key="1">
    <citation type="submission" date="2018-05" db="EMBL/GenBank/DDBJ databases">
        <authorList>
            <person name="Lanie J.A."/>
            <person name="Ng W.-L."/>
            <person name="Kazmierczak K.M."/>
            <person name="Andrzejewski T.M."/>
            <person name="Davidsen T.M."/>
            <person name="Wayne K.J."/>
            <person name="Tettelin H."/>
            <person name="Glass J.I."/>
            <person name="Rusch D."/>
            <person name="Podicherti R."/>
            <person name="Tsui H.-C.T."/>
            <person name="Winkler M.E."/>
        </authorList>
    </citation>
    <scope>NUCLEOTIDE SEQUENCE</scope>
</reference>